<name>W7J4B5_9PSEU</name>
<dbReference type="PANTHER" id="PTHR43302">
    <property type="entry name" value="TRANSPORTER ARSB-RELATED"/>
    <property type="match status" value="1"/>
</dbReference>
<gene>
    <name evidence="9" type="ORF">UO65_0826</name>
</gene>
<feature type="transmembrane region" description="Helical" evidence="8">
    <location>
        <begin position="167"/>
        <end position="193"/>
    </location>
</feature>
<evidence type="ECO:0000256" key="6">
    <source>
        <dbReference type="ARBA" id="ARBA00022989"/>
    </source>
</evidence>
<evidence type="ECO:0000313" key="9">
    <source>
        <dbReference type="EMBL" id="EWC63852.1"/>
    </source>
</evidence>
<proteinExistence type="inferred from homology"/>
<dbReference type="GO" id="GO:0005886">
    <property type="term" value="C:plasma membrane"/>
    <property type="evidence" value="ECO:0007669"/>
    <property type="project" value="UniProtKB-SubCell"/>
</dbReference>
<dbReference type="InterPro" id="IPR000802">
    <property type="entry name" value="Arsenical_pump_ArsB"/>
</dbReference>
<keyword evidence="6 8" id="KW-1133">Transmembrane helix</keyword>
<evidence type="ECO:0000256" key="2">
    <source>
        <dbReference type="ARBA" id="ARBA00006433"/>
    </source>
</evidence>
<dbReference type="GO" id="GO:0015105">
    <property type="term" value="F:arsenite transmembrane transporter activity"/>
    <property type="evidence" value="ECO:0007669"/>
    <property type="project" value="InterPro"/>
</dbReference>
<dbReference type="STRING" id="909613.UO65_0826"/>
<dbReference type="eggNOG" id="COG1055">
    <property type="taxonomic scope" value="Bacteria"/>
</dbReference>
<dbReference type="PATRIC" id="fig|909613.9.peg.845"/>
<dbReference type="EMBL" id="AYXG01000031">
    <property type="protein sequence ID" value="EWC63852.1"/>
    <property type="molecule type" value="Genomic_DNA"/>
</dbReference>
<feature type="transmembrane region" description="Helical" evidence="8">
    <location>
        <begin position="55"/>
        <end position="79"/>
    </location>
</feature>
<reference evidence="9 10" key="1">
    <citation type="journal article" date="2014" name="Genome Announc.">
        <title>Draft Genome Sequence of the Antitrypanosomally Active Sponge-Associated Bacterium Actinokineospora sp. Strain EG49.</title>
        <authorList>
            <person name="Harjes J."/>
            <person name="Ryu T."/>
            <person name="Abdelmohsen U.R."/>
            <person name="Moitinho-Silva L."/>
            <person name="Horn H."/>
            <person name="Ravasi T."/>
            <person name="Hentschel U."/>
        </authorList>
    </citation>
    <scope>NUCLEOTIDE SEQUENCE [LARGE SCALE GENOMIC DNA]</scope>
    <source>
        <strain evidence="9 10">EG49</strain>
    </source>
</reference>
<dbReference type="Proteomes" id="UP000019277">
    <property type="component" value="Unassembled WGS sequence"/>
</dbReference>
<keyword evidence="5" id="KW-0059">Arsenical resistance</keyword>
<dbReference type="AlphaFoldDB" id="W7J4B5"/>
<keyword evidence="4 8" id="KW-0812">Transmembrane</keyword>
<dbReference type="GO" id="GO:0046685">
    <property type="term" value="P:response to arsenic-containing substance"/>
    <property type="evidence" value="ECO:0007669"/>
    <property type="project" value="UniProtKB-KW"/>
</dbReference>
<feature type="transmembrane region" description="Helical" evidence="8">
    <location>
        <begin position="91"/>
        <end position="109"/>
    </location>
</feature>
<evidence type="ECO:0000256" key="5">
    <source>
        <dbReference type="ARBA" id="ARBA00022849"/>
    </source>
</evidence>
<comment type="similarity">
    <text evidence="2">Belongs to the ArsB family.</text>
</comment>
<evidence type="ECO:0000256" key="4">
    <source>
        <dbReference type="ARBA" id="ARBA00022692"/>
    </source>
</evidence>
<evidence type="ECO:0000256" key="1">
    <source>
        <dbReference type="ARBA" id="ARBA00004651"/>
    </source>
</evidence>
<organism evidence="9 10">
    <name type="scientific">Actinokineospora spheciospongiae</name>
    <dbReference type="NCBI Taxonomy" id="909613"/>
    <lineage>
        <taxon>Bacteria</taxon>
        <taxon>Bacillati</taxon>
        <taxon>Actinomycetota</taxon>
        <taxon>Actinomycetes</taxon>
        <taxon>Pseudonocardiales</taxon>
        <taxon>Pseudonocardiaceae</taxon>
        <taxon>Actinokineospora</taxon>
    </lineage>
</organism>
<feature type="transmembrane region" description="Helical" evidence="8">
    <location>
        <begin position="214"/>
        <end position="241"/>
    </location>
</feature>
<dbReference type="PANTHER" id="PTHR43302:SF5">
    <property type="entry name" value="TRANSPORTER ARSB-RELATED"/>
    <property type="match status" value="1"/>
</dbReference>
<keyword evidence="10" id="KW-1185">Reference proteome</keyword>
<comment type="caution">
    <text evidence="9">The sequence shown here is derived from an EMBL/GenBank/DDBJ whole genome shotgun (WGS) entry which is preliminary data.</text>
</comment>
<dbReference type="PRINTS" id="PR00758">
    <property type="entry name" value="ARSENICPUMP"/>
</dbReference>
<feature type="transmembrane region" description="Helical" evidence="8">
    <location>
        <begin position="261"/>
        <end position="285"/>
    </location>
</feature>
<feature type="transmembrane region" description="Helical" evidence="8">
    <location>
        <begin position="385"/>
        <end position="407"/>
    </location>
</feature>
<accession>W7J4B5</accession>
<feature type="transmembrane region" description="Helical" evidence="8">
    <location>
        <begin position="306"/>
        <end position="325"/>
    </location>
</feature>
<keyword evidence="7 8" id="KW-0472">Membrane</keyword>
<evidence type="ECO:0000256" key="3">
    <source>
        <dbReference type="ARBA" id="ARBA00022475"/>
    </source>
</evidence>
<sequence length="408" mass="40873">MAFGLLGAVLAFAVGRPRGWPEAVAAVPAAGIALALGLVEPGAAWARTAELGDTVLFLAAVLLVAHLADVDGVFGWVGARVGKACRGEPRRLLGLSFGAAAVTTAVLSLDATVVLLTPVVLATAAGLGVRARPHAYACAHLANSASTLLPVSNLTNLLAFGASGLGFLGFAGLMVGPWVVAVAVEFAVFRWFFAGDLERGGVREAAEPGPAPRFALGVLAVMLVGFCAGPLVGVAAVWVAVAAAVVLGGRGLVTRAVTVRAVVGACAPLLCLFVVALTVVVEAVAEHGGRDLLTAVLPGDGSLGGESLPTLLGVAAVAAVAANLVNNLPATLMLLPVLGPHPGVLLAMLLGVNIGPNLTYAGSLATLLWRRVLAGTGVRTTAREFTALGLLTVPLSLTLAVVALWLAL</sequence>
<evidence type="ECO:0000256" key="7">
    <source>
        <dbReference type="ARBA" id="ARBA00023136"/>
    </source>
</evidence>
<evidence type="ECO:0000256" key="8">
    <source>
        <dbReference type="SAM" id="Phobius"/>
    </source>
</evidence>
<dbReference type="Pfam" id="PF02040">
    <property type="entry name" value="ArsB"/>
    <property type="match status" value="1"/>
</dbReference>
<comment type="subcellular location">
    <subcellularLocation>
        <location evidence="1">Cell membrane</location>
        <topology evidence="1">Multi-pass membrane protein</topology>
    </subcellularLocation>
</comment>
<protein>
    <submittedName>
        <fullName evidence="9">Arsenic efflux pump protein</fullName>
    </submittedName>
</protein>
<keyword evidence="3" id="KW-1003">Cell membrane</keyword>
<evidence type="ECO:0000313" key="10">
    <source>
        <dbReference type="Proteomes" id="UP000019277"/>
    </source>
</evidence>